<evidence type="ECO:0000256" key="5">
    <source>
        <dbReference type="ARBA" id="ARBA00022781"/>
    </source>
</evidence>
<evidence type="ECO:0000256" key="11">
    <source>
        <dbReference type="RuleBase" id="RU003656"/>
    </source>
</evidence>
<comment type="similarity">
    <text evidence="3 10 11">Belongs to the ATPase epsilon chain family.</text>
</comment>
<evidence type="ECO:0000256" key="2">
    <source>
        <dbReference type="ARBA" id="ARBA00004184"/>
    </source>
</evidence>
<evidence type="ECO:0000313" key="13">
    <source>
        <dbReference type="EMBL" id="KMO41326.1"/>
    </source>
</evidence>
<dbReference type="GO" id="GO:0005886">
    <property type="term" value="C:plasma membrane"/>
    <property type="evidence" value="ECO:0007669"/>
    <property type="project" value="UniProtKB-SubCell"/>
</dbReference>
<keyword evidence="4 10" id="KW-0813">Transport</keyword>
<proteinExistence type="inferred from homology"/>
<reference evidence="13 14" key="1">
    <citation type="submission" date="2015-03" db="EMBL/GenBank/DDBJ databases">
        <title>Genome sequencing of Methylobacterium tarhaniae DSM 25844.</title>
        <authorList>
            <person name="Chaudhry V."/>
            <person name="Patil P.B."/>
        </authorList>
    </citation>
    <scope>NUCLEOTIDE SEQUENCE [LARGE SCALE GENOMIC DNA]</scope>
    <source>
        <strain evidence="13 14">DSM 25844</strain>
    </source>
</reference>
<evidence type="ECO:0000256" key="10">
    <source>
        <dbReference type="HAMAP-Rule" id="MF_00530"/>
    </source>
</evidence>
<comment type="subcellular location">
    <subcellularLocation>
        <location evidence="10">Cell membrane</location>
        <topology evidence="10">Peripheral membrane protein</topology>
    </subcellularLocation>
    <subcellularLocation>
        <location evidence="2">Endomembrane system</location>
        <topology evidence="2">Peripheral membrane protein</topology>
    </subcellularLocation>
</comment>
<evidence type="ECO:0000256" key="8">
    <source>
        <dbReference type="ARBA" id="ARBA00023196"/>
    </source>
</evidence>
<dbReference type="GO" id="GO:0012505">
    <property type="term" value="C:endomembrane system"/>
    <property type="evidence" value="ECO:0007669"/>
    <property type="project" value="UniProtKB-SubCell"/>
</dbReference>
<dbReference type="RefSeq" id="WP_048451288.1">
    <property type="nucleotide sequence ID" value="NZ_JBNNPJ010000021.1"/>
</dbReference>
<organism evidence="13 14">
    <name type="scientific">Methylobacterium tarhaniae</name>
    <dbReference type="NCBI Taxonomy" id="1187852"/>
    <lineage>
        <taxon>Bacteria</taxon>
        <taxon>Pseudomonadati</taxon>
        <taxon>Pseudomonadota</taxon>
        <taxon>Alphaproteobacteria</taxon>
        <taxon>Hyphomicrobiales</taxon>
        <taxon>Methylobacteriaceae</taxon>
        <taxon>Methylobacterium</taxon>
    </lineage>
</organism>
<keyword evidence="8 10" id="KW-0139">CF(1)</keyword>
<dbReference type="InterPro" id="IPR020546">
    <property type="entry name" value="ATP_synth_F1_dsu/esu_N"/>
</dbReference>
<dbReference type="CDD" id="cd12152">
    <property type="entry name" value="F1-ATPase_delta"/>
    <property type="match status" value="1"/>
</dbReference>
<dbReference type="AlphaFoldDB" id="A0A0J6VQ26"/>
<keyword evidence="5 10" id="KW-0375">Hydrogen ion transport</keyword>
<evidence type="ECO:0000259" key="12">
    <source>
        <dbReference type="Pfam" id="PF02823"/>
    </source>
</evidence>
<keyword evidence="14" id="KW-1185">Reference proteome</keyword>
<evidence type="ECO:0000256" key="4">
    <source>
        <dbReference type="ARBA" id="ARBA00022448"/>
    </source>
</evidence>
<dbReference type="InterPro" id="IPR001469">
    <property type="entry name" value="ATP_synth_F1_dsu/esu"/>
</dbReference>
<evidence type="ECO:0000256" key="9">
    <source>
        <dbReference type="ARBA" id="ARBA00023310"/>
    </source>
</evidence>
<evidence type="ECO:0000313" key="14">
    <source>
        <dbReference type="Proteomes" id="UP000036449"/>
    </source>
</evidence>
<dbReference type="NCBIfam" id="NF011323">
    <property type="entry name" value="PRK14736.1"/>
    <property type="match status" value="1"/>
</dbReference>
<dbReference type="SUPFAM" id="SSF51344">
    <property type="entry name" value="Epsilon subunit of F1F0-ATP synthase N-terminal domain"/>
    <property type="match status" value="1"/>
</dbReference>
<keyword evidence="7 10" id="KW-0472">Membrane</keyword>
<sequence>MALLFAELVAPERLMYSGEVRSVLLPAAEGDMTVLPGHVPLVTALLAGIVFATDAAGTGRRAFISGGLAEVTGERVTILAERVTPMEELSGEGLDQEIAELRLEQDSTGDYERRARCDAAIRRLEEIKASLGL</sequence>
<dbReference type="Proteomes" id="UP000036449">
    <property type="component" value="Unassembled WGS sequence"/>
</dbReference>
<gene>
    <name evidence="10" type="primary">atpC</name>
    <name evidence="13" type="ORF">VQ03_12940</name>
</gene>
<name>A0A0J6VQ26_9HYPH</name>
<dbReference type="HAMAP" id="MF_00530">
    <property type="entry name" value="ATP_synth_epsil_bac"/>
    <property type="match status" value="1"/>
</dbReference>
<evidence type="ECO:0000256" key="3">
    <source>
        <dbReference type="ARBA" id="ARBA00005712"/>
    </source>
</evidence>
<dbReference type="PATRIC" id="fig|1187852.3.peg.6591"/>
<dbReference type="Gene3D" id="2.60.15.10">
    <property type="entry name" value="F0F1 ATP synthase delta/epsilon subunit, N-terminal"/>
    <property type="match status" value="1"/>
</dbReference>
<evidence type="ECO:0000256" key="7">
    <source>
        <dbReference type="ARBA" id="ARBA00023136"/>
    </source>
</evidence>
<dbReference type="EMBL" id="LABZ01000083">
    <property type="protein sequence ID" value="KMO41326.1"/>
    <property type="molecule type" value="Genomic_DNA"/>
</dbReference>
<keyword evidence="10" id="KW-1003">Cell membrane</keyword>
<dbReference type="InterPro" id="IPR036771">
    <property type="entry name" value="ATPsynth_dsu/esu_N"/>
</dbReference>
<dbReference type="PANTHER" id="PTHR13822">
    <property type="entry name" value="ATP SYNTHASE DELTA/EPSILON CHAIN"/>
    <property type="match status" value="1"/>
</dbReference>
<comment type="caution">
    <text evidence="13">The sequence shown here is derived from an EMBL/GenBank/DDBJ whole genome shotgun (WGS) entry which is preliminary data.</text>
</comment>
<dbReference type="NCBIfam" id="TIGR01216">
    <property type="entry name" value="ATP_synt_epsi"/>
    <property type="match status" value="1"/>
</dbReference>
<comment type="function">
    <text evidence="1 10">Produces ATP from ADP in the presence of a proton gradient across the membrane.</text>
</comment>
<keyword evidence="9 10" id="KW-0066">ATP synthesis</keyword>
<comment type="subunit">
    <text evidence="10 11">F-type ATPases have 2 components, CF(1) - the catalytic core - and CF(0) - the membrane proton channel. CF(1) has five subunits: alpha(3), beta(3), gamma(1), delta(1), epsilon(1). CF(0) has three main subunits: a, b and c.</text>
</comment>
<dbReference type="GO" id="GO:0045259">
    <property type="term" value="C:proton-transporting ATP synthase complex"/>
    <property type="evidence" value="ECO:0007669"/>
    <property type="project" value="UniProtKB-KW"/>
</dbReference>
<evidence type="ECO:0000256" key="6">
    <source>
        <dbReference type="ARBA" id="ARBA00023065"/>
    </source>
</evidence>
<dbReference type="PANTHER" id="PTHR13822:SF10">
    <property type="entry name" value="ATP SYNTHASE EPSILON CHAIN, CHLOROPLASTIC"/>
    <property type="match status" value="1"/>
</dbReference>
<accession>A0A0J6VQ26</accession>
<dbReference type="GO" id="GO:0046933">
    <property type="term" value="F:proton-transporting ATP synthase activity, rotational mechanism"/>
    <property type="evidence" value="ECO:0007669"/>
    <property type="project" value="UniProtKB-UniRule"/>
</dbReference>
<feature type="domain" description="ATP synthase F1 complex delta/epsilon subunit N-terminal" evidence="12">
    <location>
        <begin position="7"/>
        <end position="82"/>
    </location>
</feature>
<dbReference type="OrthoDB" id="9799969at2"/>
<dbReference type="Pfam" id="PF02823">
    <property type="entry name" value="ATP-synt_DE_N"/>
    <property type="match status" value="1"/>
</dbReference>
<dbReference type="GO" id="GO:0005524">
    <property type="term" value="F:ATP binding"/>
    <property type="evidence" value="ECO:0007669"/>
    <property type="project" value="UniProtKB-UniRule"/>
</dbReference>
<keyword evidence="6 10" id="KW-0406">Ion transport</keyword>
<protein>
    <recommendedName>
        <fullName evidence="10">ATP synthase epsilon chain</fullName>
    </recommendedName>
    <alternativeName>
        <fullName evidence="10">ATP synthase F1 sector epsilon subunit</fullName>
    </alternativeName>
    <alternativeName>
        <fullName evidence="10">F-ATPase epsilon subunit</fullName>
    </alternativeName>
</protein>
<evidence type="ECO:0000256" key="1">
    <source>
        <dbReference type="ARBA" id="ARBA00003543"/>
    </source>
</evidence>